<evidence type="ECO:0000256" key="5">
    <source>
        <dbReference type="ARBA" id="ARBA00023157"/>
    </source>
</evidence>
<keyword evidence="5" id="KW-1015">Disulfide bond</keyword>
<dbReference type="EMBL" id="CP036150">
    <property type="protein sequence ID" value="QEN07199.1"/>
    <property type="molecule type" value="Genomic_DNA"/>
</dbReference>
<dbReference type="GO" id="GO:0005737">
    <property type="term" value="C:cytoplasm"/>
    <property type="evidence" value="ECO:0007669"/>
    <property type="project" value="InterPro"/>
</dbReference>
<gene>
    <name evidence="10" type="primary">trxB</name>
    <name evidence="10" type="ORF">EXM22_04035</name>
</gene>
<dbReference type="Proteomes" id="UP000324209">
    <property type="component" value="Chromosome"/>
</dbReference>
<dbReference type="Pfam" id="PF07992">
    <property type="entry name" value="Pyr_redox_2"/>
    <property type="match status" value="1"/>
</dbReference>
<evidence type="ECO:0000313" key="11">
    <source>
        <dbReference type="Proteomes" id="UP000324209"/>
    </source>
</evidence>
<comment type="catalytic activity">
    <reaction evidence="7">
        <text>[thioredoxin]-dithiol + NADP(+) = [thioredoxin]-disulfide + NADPH + H(+)</text>
        <dbReference type="Rhea" id="RHEA:20345"/>
        <dbReference type="Rhea" id="RHEA-COMP:10698"/>
        <dbReference type="Rhea" id="RHEA-COMP:10700"/>
        <dbReference type="ChEBI" id="CHEBI:15378"/>
        <dbReference type="ChEBI" id="CHEBI:29950"/>
        <dbReference type="ChEBI" id="CHEBI:50058"/>
        <dbReference type="ChEBI" id="CHEBI:57783"/>
        <dbReference type="ChEBI" id="CHEBI:58349"/>
        <dbReference type="EC" id="1.8.1.9"/>
    </reaction>
</comment>
<dbReference type="InterPro" id="IPR036188">
    <property type="entry name" value="FAD/NAD-bd_sf"/>
</dbReference>
<dbReference type="OrthoDB" id="9806179at2"/>
<dbReference type="GO" id="GO:0004791">
    <property type="term" value="F:thioredoxin-disulfide reductase (NADPH) activity"/>
    <property type="evidence" value="ECO:0007669"/>
    <property type="project" value="UniProtKB-UniRule"/>
</dbReference>
<dbReference type="GO" id="GO:0019430">
    <property type="term" value="P:removal of superoxide radicals"/>
    <property type="evidence" value="ECO:0007669"/>
    <property type="project" value="UniProtKB-UniRule"/>
</dbReference>
<evidence type="ECO:0000256" key="1">
    <source>
        <dbReference type="ARBA" id="ARBA00009333"/>
    </source>
</evidence>
<evidence type="ECO:0000256" key="4">
    <source>
        <dbReference type="ARBA" id="ARBA00023002"/>
    </source>
</evidence>
<evidence type="ECO:0000313" key="10">
    <source>
        <dbReference type="EMBL" id="QEN07199.1"/>
    </source>
</evidence>
<evidence type="ECO:0000256" key="6">
    <source>
        <dbReference type="ARBA" id="ARBA00023284"/>
    </source>
</evidence>
<keyword evidence="2 7" id="KW-0285">Flavoprotein</keyword>
<dbReference type="InterPro" id="IPR008255">
    <property type="entry name" value="Pyr_nucl-diS_OxRdtase_2_AS"/>
</dbReference>
<dbReference type="InterPro" id="IPR005982">
    <property type="entry name" value="Thioredox_Rdtase"/>
</dbReference>
<evidence type="ECO:0000256" key="7">
    <source>
        <dbReference type="RuleBase" id="RU003880"/>
    </source>
</evidence>
<sequence>MSMEKDFVIIGGGIAGLSAAQYGARSNLETLVIEEMAPGGQALLISDLENYPGFPEPVNGFQFSMDMHKQAQKFGAEFMTASVRSIKKEGKSFIIETSKEIITAKAVVLATGAKHRHLEVPGEEEFGGRGVSYCATCDGPFFKNKKMLVVGGGDAACDEANYLANLTDQVVMIHRRDRFRAQKAVADRVMNNPNIEVRFNTIVKEIKGNETKLDKVVLAKTDSDMVLEEDFDAVFIFVGSIPQTQLVPDAKKDETGYIQTDINMESSIKGLYAVGDVRDTPFRQLITAASDGAIAAHSASNYIDDLKGEAYI</sequence>
<evidence type="ECO:0000256" key="8">
    <source>
        <dbReference type="RuleBase" id="RU003881"/>
    </source>
</evidence>
<dbReference type="SUPFAM" id="SSF51905">
    <property type="entry name" value="FAD/NAD(P)-binding domain"/>
    <property type="match status" value="1"/>
</dbReference>
<keyword evidence="3 7" id="KW-0274">FAD</keyword>
<dbReference type="RefSeq" id="WP_149485281.1">
    <property type="nucleotide sequence ID" value="NZ_CP036150.1"/>
</dbReference>
<name>A0A5C1QJ61_9SPIO</name>
<keyword evidence="6 7" id="KW-0676">Redox-active center</keyword>
<reference evidence="10 11" key="1">
    <citation type="submission" date="2019-02" db="EMBL/GenBank/DDBJ databases">
        <title>Complete Genome Sequence and Methylome Analysis of free living Spirochaetas.</title>
        <authorList>
            <person name="Fomenkov A."/>
            <person name="Dubinina G."/>
            <person name="Leshcheva N."/>
            <person name="Mikheeva N."/>
            <person name="Grabovich M."/>
            <person name="Vincze T."/>
            <person name="Roberts R.J."/>
        </authorList>
    </citation>
    <scope>NUCLEOTIDE SEQUENCE [LARGE SCALE GENOMIC DNA]</scope>
    <source>
        <strain evidence="10 11">K2</strain>
    </source>
</reference>
<accession>A0A5C1QJ61</accession>
<proteinExistence type="inferred from homology"/>
<keyword evidence="4 7" id="KW-0560">Oxidoreductase</keyword>
<evidence type="ECO:0000256" key="3">
    <source>
        <dbReference type="ARBA" id="ARBA00022827"/>
    </source>
</evidence>
<evidence type="ECO:0000256" key="2">
    <source>
        <dbReference type="ARBA" id="ARBA00022630"/>
    </source>
</evidence>
<keyword evidence="11" id="KW-1185">Reference proteome</keyword>
<dbReference type="PRINTS" id="PR00469">
    <property type="entry name" value="PNDRDTASEII"/>
</dbReference>
<comment type="subunit">
    <text evidence="7">Homodimer.</text>
</comment>
<keyword evidence="8" id="KW-0521">NADP</keyword>
<dbReference type="Gene3D" id="3.50.50.60">
    <property type="entry name" value="FAD/NAD(P)-binding domain"/>
    <property type="match status" value="2"/>
</dbReference>
<dbReference type="KEGG" id="ock:EXM22_04035"/>
<dbReference type="InterPro" id="IPR050097">
    <property type="entry name" value="Ferredoxin-NADP_redctase_2"/>
</dbReference>
<dbReference type="AlphaFoldDB" id="A0A5C1QJ61"/>
<dbReference type="PROSITE" id="PS00573">
    <property type="entry name" value="PYRIDINE_REDOX_2"/>
    <property type="match status" value="1"/>
</dbReference>
<dbReference type="InterPro" id="IPR023753">
    <property type="entry name" value="FAD/NAD-binding_dom"/>
</dbReference>
<dbReference type="NCBIfam" id="TIGR01292">
    <property type="entry name" value="TRX_reduct"/>
    <property type="match status" value="1"/>
</dbReference>
<dbReference type="EC" id="1.8.1.9" evidence="7"/>
<dbReference type="PANTHER" id="PTHR48105">
    <property type="entry name" value="THIOREDOXIN REDUCTASE 1-RELATED-RELATED"/>
    <property type="match status" value="1"/>
</dbReference>
<dbReference type="PRINTS" id="PR00368">
    <property type="entry name" value="FADPNR"/>
</dbReference>
<organism evidence="10 11">
    <name type="scientific">Oceanispirochaeta crateris</name>
    <dbReference type="NCBI Taxonomy" id="2518645"/>
    <lineage>
        <taxon>Bacteria</taxon>
        <taxon>Pseudomonadati</taxon>
        <taxon>Spirochaetota</taxon>
        <taxon>Spirochaetia</taxon>
        <taxon>Spirochaetales</taxon>
        <taxon>Spirochaetaceae</taxon>
        <taxon>Oceanispirochaeta</taxon>
    </lineage>
</organism>
<comment type="similarity">
    <text evidence="1 7">Belongs to the class-II pyridine nucleotide-disulfide oxidoreductase family.</text>
</comment>
<comment type="cofactor">
    <cofactor evidence="8">
        <name>FAD</name>
        <dbReference type="ChEBI" id="CHEBI:57692"/>
    </cofactor>
    <text evidence="8">Binds 1 FAD per subunit.</text>
</comment>
<protein>
    <recommendedName>
        <fullName evidence="7">Thioredoxin reductase</fullName>
        <ecNumber evidence="7">1.8.1.9</ecNumber>
    </recommendedName>
</protein>
<feature type="domain" description="FAD/NAD(P)-binding" evidence="9">
    <location>
        <begin position="6"/>
        <end position="292"/>
    </location>
</feature>
<evidence type="ECO:0000259" key="9">
    <source>
        <dbReference type="Pfam" id="PF07992"/>
    </source>
</evidence>